<dbReference type="CDD" id="cd14792">
    <property type="entry name" value="GH27"/>
    <property type="match status" value="1"/>
</dbReference>
<keyword evidence="4" id="KW-0732">Signal</keyword>
<evidence type="ECO:0000256" key="5">
    <source>
        <dbReference type="ARBA" id="ARBA00022801"/>
    </source>
</evidence>
<keyword evidence="5 8" id="KW-0378">Hydrolase</keyword>
<dbReference type="PRINTS" id="PR00740">
    <property type="entry name" value="GLHYDRLASE27"/>
</dbReference>
<dbReference type="AlphaFoldDB" id="A0A2S0VP43"/>
<name>A0A2S0VP43_9ALTE</name>
<dbReference type="InterPro" id="IPR002241">
    <property type="entry name" value="Glyco_hydro_27"/>
</dbReference>
<evidence type="ECO:0000313" key="10">
    <source>
        <dbReference type="EMBL" id="AWB65978.1"/>
    </source>
</evidence>
<evidence type="ECO:0000256" key="8">
    <source>
        <dbReference type="RuleBase" id="RU361168"/>
    </source>
</evidence>
<gene>
    <name evidence="10" type="ORF">C2869_05770</name>
</gene>
<comment type="similarity">
    <text evidence="2 8">Belongs to the glycosyl hydrolase 27 family.</text>
</comment>
<dbReference type="SMR" id="A0A2S0VP43"/>
<evidence type="ECO:0000256" key="2">
    <source>
        <dbReference type="ARBA" id="ARBA00009743"/>
    </source>
</evidence>
<proteinExistence type="inferred from homology"/>
<organism evidence="10 11">
    <name type="scientific">Saccharobesus litoralis</name>
    <dbReference type="NCBI Taxonomy" id="2172099"/>
    <lineage>
        <taxon>Bacteria</taxon>
        <taxon>Pseudomonadati</taxon>
        <taxon>Pseudomonadota</taxon>
        <taxon>Gammaproteobacteria</taxon>
        <taxon>Alteromonadales</taxon>
        <taxon>Alteromonadaceae</taxon>
        <taxon>Saccharobesus</taxon>
    </lineage>
</organism>
<evidence type="ECO:0000259" key="9">
    <source>
        <dbReference type="Pfam" id="PF17801"/>
    </source>
</evidence>
<dbReference type="FunFam" id="3.20.20.70:FF:000202">
    <property type="entry name" value="Alpha-galactosidase"/>
    <property type="match status" value="1"/>
</dbReference>
<dbReference type="OrthoDB" id="9807519at2"/>
<keyword evidence="11" id="KW-1185">Reference proteome</keyword>
<dbReference type="Proteomes" id="UP000244441">
    <property type="component" value="Chromosome"/>
</dbReference>
<dbReference type="GO" id="GO:0016052">
    <property type="term" value="P:carbohydrate catabolic process"/>
    <property type="evidence" value="ECO:0007669"/>
    <property type="project" value="UniProtKB-ARBA"/>
</dbReference>
<dbReference type="PROSITE" id="PS00512">
    <property type="entry name" value="ALPHA_GALACTOSIDASE"/>
    <property type="match status" value="1"/>
</dbReference>
<dbReference type="InterPro" id="IPR000111">
    <property type="entry name" value="Glyco_hydro_27/36_CS"/>
</dbReference>
<dbReference type="GO" id="GO:0004557">
    <property type="term" value="F:alpha-galactosidase activity"/>
    <property type="evidence" value="ECO:0007669"/>
    <property type="project" value="UniProtKB-EC"/>
</dbReference>
<dbReference type="Pfam" id="PF16499">
    <property type="entry name" value="Melibiase_2"/>
    <property type="match status" value="1"/>
</dbReference>
<dbReference type="Gene3D" id="2.60.40.1180">
    <property type="entry name" value="Golgi alpha-mannosidase II"/>
    <property type="match status" value="1"/>
</dbReference>
<dbReference type="KEGG" id="cate:C2869_05770"/>
<dbReference type="EC" id="3.2.1.22" evidence="3 8"/>
<feature type="domain" description="Alpha galactosidase C-terminal" evidence="9">
    <location>
        <begin position="327"/>
        <end position="412"/>
    </location>
</feature>
<protein>
    <recommendedName>
        <fullName evidence="3 8">Alpha-galactosidase</fullName>
        <ecNumber evidence="3 8">3.2.1.22</ecNumber>
    </recommendedName>
    <alternativeName>
        <fullName evidence="8">Melibiase</fullName>
    </alternativeName>
</protein>
<dbReference type="SUPFAM" id="SSF51445">
    <property type="entry name" value="(Trans)glycosidases"/>
    <property type="match status" value="1"/>
</dbReference>
<dbReference type="RefSeq" id="WP_108602050.1">
    <property type="nucleotide sequence ID" value="NZ_CP026604.1"/>
</dbReference>
<dbReference type="InterPro" id="IPR041233">
    <property type="entry name" value="Melibiase_C"/>
</dbReference>
<accession>A0A2S0VP43</accession>
<evidence type="ECO:0000256" key="4">
    <source>
        <dbReference type="ARBA" id="ARBA00022729"/>
    </source>
</evidence>
<evidence type="ECO:0000256" key="6">
    <source>
        <dbReference type="ARBA" id="ARBA00023157"/>
    </source>
</evidence>
<evidence type="ECO:0000313" key="11">
    <source>
        <dbReference type="Proteomes" id="UP000244441"/>
    </source>
</evidence>
<keyword evidence="7 8" id="KW-0326">Glycosidase</keyword>
<keyword evidence="6 8" id="KW-1015">Disulfide bond</keyword>
<comment type="catalytic activity">
    <reaction evidence="1 8">
        <text>Hydrolysis of terminal, non-reducing alpha-D-galactose residues in alpha-D-galactosides, including galactose oligosaccharides, galactomannans and galactolipids.</text>
        <dbReference type="EC" id="3.2.1.22"/>
    </reaction>
</comment>
<evidence type="ECO:0000256" key="1">
    <source>
        <dbReference type="ARBA" id="ARBA00001255"/>
    </source>
</evidence>
<dbReference type="PANTHER" id="PTHR11452">
    <property type="entry name" value="ALPHA-GALACTOSIDASE/ALPHA-N-ACETYLGALACTOSAMINIDASE"/>
    <property type="match status" value="1"/>
</dbReference>
<dbReference type="Gene3D" id="3.20.20.70">
    <property type="entry name" value="Aldolase class I"/>
    <property type="match status" value="1"/>
</dbReference>
<dbReference type="InterPro" id="IPR013780">
    <property type="entry name" value="Glyco_hydro_b"/>
</dbReference>
<sequence>MKINKGLFNINVICLGILIVVFSMTQVQASKAPELANSPPMGWNSWNHFACDIDEKLIKETADAMVESGLRDAGYQYVNMDDCWHGERDVNGFIQPDEKRFPSGMKDLADYVHARGLKFGIYSDAGLKTCAGRPGSQGYEYQDALQYARWGVDYLKYDWCNTGEGAAQRNPIEAYTTMSRALMDSGRPILLSICEWGDSKPWLWAKNVGHMWRTTGDIINCWDCEVGHGTWASKGILPILDQQDALRSYAGKNAWNDPDMMEVGNLPTLGENRAHFAMWAMLAAPLIIGTDVRQLDQPILDILLNREIIAINQDPLAIQGFRYYQDEKLEIWLKLLTGGDFALAFLNRSQQGVEHTLKFDLLDLEDSLHHWRSKFAENHYTIVDLWNGENSRDTRSALTVQIAPRDVQIYRFNKVK</sequence>
<evidence type="ECO:0000256" key="3">
    <source>
        <dbReference type="ARBA" id="ARBA00012755"/>
    </source>
</evidence>
<dbReference type="PANTHER" id="PTHR11452:SF75">
    <property type="entry name" value="ALPHA-GALACTOSIDASE MEL1"/>
    <property type="match status" value="1"/>
</dbReference>
<dbReference type="Pfam" id="PF17801">
    <property type="entry name" value="Melibiase_C"/>
    <property type="match status" value="1"/>
</dbReference>
<dbReference type="EMBL" id="CP026604">
    <property type="protein sequence ID" value="AWB65978.1"/>
    <property type="molecule type" value="Genomic_DNA"/>
</dbReference>
<evidence type="ECO:0000256" key="7">
    <source>
        <dbReference type="ARBA" id="ARBA00023295"/>
    </source>
</evidence>
<dbReference type="SUPFAM" id="SSF51011">
    <property type="entry name" value="Glycosyl hydrolase domain"/>
    <property type="match status" value="1"/>
</dbReference>
<dbReference type="InterPro" id="IPR013785">
    <property type="entry name" value="Aldolase_TIM"/>
</dbReference>
<reference evidence="10 11" key="1">
    <citation type="submission" date="2018-01" db="EMBL/GenBank/DDBJ databases">
        <title>Genome sequence of a Cantenovulum-like bacteria.</title>
        <authorList>
            <person name="Tan W.R."/>
            <person name="Lau N.-S."/>
            <person name="Go F."/>
            <person name="Amirul A.-A.A."/>
        </authorList>
    </citation>
    <scope>NUCLEOTIDE SEQUENCE [LARGE SCALE GENOMIC DNA]</scope>
    <source>
        <strain evidence="10 11">CCB-QB4</strain>
    </source>
</reference>
<dbReference type="InterPro" id="IPR017853">
    <property type="entry name" value="GH"/>
</dbReference>